<dbReference type="Proteomes" id="UP000481621">
    <property type="component" value="Unassembled WGS sequence"/>
</dbReference>
<dbReference type="Gene3D" id="3.40.50.2300">
    <property type="match status" value="2"/>
</dbReference>
<evidence type="ECO:0000256" key="1">
    <source>
        <dbReference type="ARBA" id="ARBA00023015"/>
    </source>
</evidence>
<dbReference type="Pfam" id="PF13377">
    <property type="entry name" value="Peripla_BP_3"/>
    <property type="match status" value="1"/>
</dbReference>
<dbReference type="SUPFAM" id="SSF47413">
    <property type="entry name" value="lambda repressor-like DNA-binding domains"/>
    <property type="match status" value="1"/>
</dbReference>
<dbReference type="PANTHER" id="PTHR30146:SF109">
    <property type="entry name" value="HTH-TYPE TRANSCRIPTIONAL REGULATOR GALS"/>
    <property type="match status" value="1"/>
</dbReference>
<dbReference type="Gene3D" id="1.10.260.40">
    <property type="entry name" value="lambda repressor-like DNA-binding domains"/>
    <property type="match status" value="1"/>
</dbReference>
<dbReference type="InterPro" id="IPR010982">
    <property type="entry name" value="Lambda_DNA-bd_dom_sf"/>
</dbReference>
<proteinExistence type="predicted"/>
<name>A0A6B3TQ38_9BACI</name>
<dbReference type="RefSeq" id="WP_163251031.1">
    <property type="nucleotide sequence ID" value="NZ_JAAIUV010000007.1"/>
</dbReference>
<evidence type="ECO:0000256" key="2">
    <source>
        <dbReference type="ARBA" id="ARBA00023125"/>
    </source>
</evidence>
<dbReference type="PROSITE" id="PS50932">
    <property type="entry name" value="HTH_LACI_2"/>
    <property type="match status" value="1"/>
</dbReference>
<keyword evidence="1" id="KW-0805">Transcription regulation</keyword>
<dbReference type="InterPro" id="IPR046335">
    <property type="entry name" value="LacI/GalR-like_sensor"/>
</dbReference>
<dbReference type="GO" id="GO:0000976">
    <property type="term" value="F:transcription cis-regulatory region binding"/>
    <property type="evidence" value="ECO:0007669"/>
    <property type="project" value="TreeGrafter"/>
</dbReference>
<comment type="caution">
    <text evidence="5">The sequence shown here is derived from an EMBL/GenBank/DDBJ whole genome shotgun (WGS) entry which is preliminary data.</text>
</comment>
<dbReference type="PANTHER" id="PTHR30146">
    <property type="entry name" value="LACI-RELATED TRANSCRIPTIONAL REPRESSOR"/>
    <property type="match status" value="1"/>
</dbReference>
<evidence type="ECO:0000256" key="3">
    <source>
        <dbReference type="ARBA" id="ARBA00023163"/>
    </source>
</evidence>
<protein>
    <submittedName>
        <fullName evidence="5">LacI family transcriptional regulator</fullName>
    </submittedName>
</protein>
<dbReference type="GO" id="GO:0003700">
    <property type="term" value="F:DNA-binding transcription factor activity"/>
    <property type="evidence" value="ECO:0007669"/>
    <property type="project" value="TreeGrafter"/>
</dbReference>
<evidence type="ECO:0000313" key="6">
    <source>
        <dbReference type="Proteomes" id="UP000481621"/>
    </source>
</evidence>
<dbReference type="InterPro" id="IPR000843">
    <property type="entry name" value="HTH_LacI"/>
</dbReference>
<dbReference type="CDD" id="cd06294">
    <property type="entry name" value="PBP1_MalR-like"/>
    <property type="match status" value="1"/>
</dbReference>
<dbReference type="CDD" id="cd01392">
    <property type="entry name" value="HTH_LacI"/>
    <property type="match status" value="1"/>
</dbReference>
<keyword evidence="6" id="KW-1185">Reference proteome</keyword>
<gene>
    <name evidence="5" type="ORF">G4Z05_06300</name>
</gene>
<evidence type="ECO:0000313" key="5">
    <source>
        <dbReference type="EMBL" id="NEX78506.1"/>
    </source>
</evidence>
<dbReference type="PRINTS" id="PR00036">
    <property type="entry name" value="HTHLACI"/>
</dbReference>
<keyword evidence="2" id="KW-0238">DNA-binding</keyword>
<feature type="domain" description="HTH lacI-type" evidence="4">
    <location>
        <begin position="3"/>
        <end position="57"/>
    </location>
</feature>
<sequence>MSVTIKDVAKKANVSPSTVSRVISDSPNISEKTKRKVRKIMEEMGYHLNLNARTLVQRSTQTIGIVMKNSISQSLQNPVFPEVLTGISAYCHKQGYSMCIATGESEEDIFQDTVKMVQGKKVDGVIVLYSKKDDQLVSFLINSKIPFVVLGKPILDSPNIMYVDNDNFQAAKDATEFIIKRGHQRIGLIGGDLRFEVSKDRLNGYLAALSENGIKANNEYIKHISYNREQGAQAVDELLNLKEPPTALVITDDLNALVVLLALRERNIKIPEQISIVNFNNTMISRLSTPPMTSVDIQTFQLGYQSAKCLIEEIKDPTMVNKRVIIPAVIVERESCIDLTKEDSSKN</sequence>
<accession>A0A6B3TQ38</accession>
<dbReference type="SMART" id="SM00354">
    <property type="entry name" value="HTH_LACI"/>
    <property type="match status" value="1"/>
</dbReference>
<dbReference type="AlphaFoldDB" id="A0A6B3TQ38"/>
<evidence type="ECO:0000259" key="4">
    <source>
        <dbReference type="PROSITE" id="PS50932"/>
    </source>
</evidence>
<reference evidence="5" key="1">
    <citation type="submission" date="2020-02" db="EMBL/GenBank/DDBJ databases">
        <title>Bacillus sedimentmangrovi sp. nov., isolated from sediment of the mangrove ecosystem.</title>
        <authorList>
            <person name="Liu G."/>
        </authorList>
    </citation>
    <scope>NUCLEOTIDE SEQUENCE [LARGE SCALE GENOMIC DNA]</scope>
    <source>
        <strain evidence="5">SgZ-7</strain>
    </source>
</reference>
<organism evidence="5 6">
    <name type="scientific">Neobacillus thermocopriae</name>
    <dbReference type="NCBI Taxonomy" id="1215031"/>
    <lineage>
        <taxon>Bacteria</taxon>
        <taxon>Bacillati</taxon>
        <taxon>Bacillota</taxon>
        <taxon>Bacilli</taxon>
        <taxon>Bacillales</taxon>
        <taxon>Bacillaceae</taxon>
        <taxon>Neobacillus</taxon>
    </lineage>
</organism>
<dbReference type="InterPro" id="IPR028082">
    <property type="entry name" value="Peripla_BP_I"/>
</dbReference>
<keyword evidence="3" id="KW-0804">Transcription</keyword>
<dbReference type="SUPFAM" id="SSF53822">
    <property type="entry name" value="Periplasmic binding protein-like I"/>
    <property type="match status" value="1"/>
</dbReference>
<dbReference type="PROSITE" id="PS00356">
    <property type="entry name" value="HTH_LACI_1"/>
    <property type="match status" value="1"/>
</dbReference>
<dbReference type="EMBL" id="JAAIUV010000007">
    <property type="protein sequence ID" value="NEX78506.1"/>
    <property type="molecule type" value="Genomic_DNA"/>
</dbReference>
<dbReference type="Pfam" id="PF00356">
    <property type="entry name" value="LacI"/>
    <property type="match status" value="1"/>
</dbReference>